<organism evidence="6 7">
    <name type="scientific">Jeongeupia naejangsanensis</name>
    <dbReference type="NCBI Taxonomy" id="613195"/>
    <lineage>
        <taxon>Bacteria</taxon>
        <taxon>Pseudomonadati</taxon>
        <taxon>Pseudomonadota</taxon>
        <taxon>Betaproteobacteria</taxon>
        <taxon>Neisseriales</taxon>
        <taxon>Chitinibacteraceae</taxon>
        <taxon>Jeongeupia</taxon>
    </lineage>
</organism>
<evidence type="ECO:0000256" key="1">
    <source>
        <dbReference type="ARBA" id="ARBA00023015"/>
    </source>
</evidence>
<proteinExistence type="predicted"/>
<dbReference type="SUPFAM" id="SSF48498">
    <property type="entry name" value="Tetracyclin repressor-like, C-terminal domain"/>
    <property type="match status" value="1"/>
</dbReference>
<dbReference type="InterPro" id="IPR011075">
    <property type="entry name" value="TetR_C"/>
</dbReference>
<evidence type="ECO:0000256" key="2">
    <source>
        <dbReference type="ARBA" id="ARBA00023125"/>
    </source>
</evidence>
<feature type="domain" description="HTH tetR-type" evidence="5">
    <location>
        <begin position="9"/>
        <end position="69"/>
    </location>
</feature>
<evidence type="ECO:0000313" key="7">
    <source>
        <dbReference type="Proteomes" id="UP000809431"/>
    </source>
</evidence>
<dbReference type="PANTHER" id="PTHR47506:SF1">
    <property type="entry name" value="HTH-TYPE TRANSCRIPTIONAL REGULATOR YJDC"/>
    <property type="match status" value="1"/>
</dbReference>
<name>A0ABS2BM01_9NEIS</name>
<gene>
    <name evidence="6" type="ORF">JMJ54_09240</name>
</gene>
<evidence type="ECO:0000256" key="4">
    <source>
        <dbReference type="PROSITE-ProRule" id="PRU00335"/>
    </source>
</evidence>
<reference evidence="6 7" key="1">
    <citation type="submission" date="2021-01" db="EMBL/GenBank/DDBJ databases">
        <title>Draft Genome Sequence and Polyhydroxyalkanoate Biosynthetic Potential of Jeongeupia naejangsanensis Type Strain DSM 24253.</title>
        <authorList>
            <person name="Turrini P."/>
            <person name="Artuso I."/>
            <person name="Lugli G.A."/>
            <person name="Frangipani E."/>
            <person name="Ventura M."/>
            <person name="Visca P."/>
        </authorList>
    </citation>
    <scope>NUCLEOTIDE SEQUENCE [LARGE SCALE GENOMIC DNA]</scope>
    <source>
        <strain evidence="6 7">DSM 24253</strain>
    </source>
</reference>
<accession>A0ABS2BM01</accession>
<keyword evidence="7" id="KW-1185">Reference proteome</keyword>
<sequence>MAERGRPRCFDREQALRRAMTIFWKHGYEGSSLACLTDAMQINSPSLYSTFGSKEALFKEALDLYDREAGSPVAEILQNTPSAREAIASLLRASARCFCEPDRPAGCMVLLSALNCTPANAGVWQHLHERRLRSDALLRARLVRGVADGDIPATVDVQMLATFYIGVRQGMSMQALDGAGHDVLLGMAGAAMAAWDVLVSGAPPQPVATPASGTG</sequence>
<feature type="DNA-binding region" description="H-T-H motif" evidence="4">
    <location>
        <begin position="32"/>
        <end position="51"/>
    </location>
</feature>
<dbReference type="PROSITE" id="PS50977">
    <property type="entry name" value="HTH_TETR_2"/>
    <property type="match status" value="1"/>
</dbReference>
<dbReference type="InterPro" id="IPR036271">
    <property type="entry name" value="Tet_transcr_reg_TetR-rel_C_sf"/>
</dbReference>
<dbReference type="Pfam" id="PF00440">
    <property type="entry name" value="TetR_N"/>
    <property type="match status" value="1"/>
</dbReference>
<comment type="caution">
    <text evidence="6">The sequence shown here is derived from an EMBL/GenBank/DDBJ whole genome shotgun (WGS) entry which is preliminary data.</text>
</comment>
<evidence type="ECO:0000313" key="6">
    <source>
        <dbReference type="EMBL" id="MBM3116016.1"/>
    </source>
</evidence>
<protein>
    <submittedName>
        <fullName evidence="6">TetR/AcrR family transcriptional regulator</fullName>
    </submittedName>
</protein>
<keyword evidence="3" id="KW-0804">Transcription</keyword>
<dbReference type="EMBL" id="JAESND010000003">
    <property type="protein sequence ID" value="MBM3116016.1"/>
    <property type="molecule type" value="Genomic_DNA"/>
</dbReference>
<dbReference type="InterPro" id="IPR001647">
    <property type="entry name" value="HTH_TetR"/>
</dbReference>
<dbReference type="Pfam" id="PF16925">
    <property type="entry name" value="TetR_C_13"/>
    <property type="match status" value="1"/>
</dbReference>
<evidence type="ECO:0000259" key="5">
    <source>
        <dbReference type="PROSITE" id="PS50977"/>
    </source>
</evidence>
<keyword evidence="1" id="KW-0805">Transcription regulation</keyword>
<dbReference type="InterPro" id="IPR009057">
    <property type="entry name" value="Homeodomain-like_sf"/>
</dbReference>
<dbReference type="Gene3D" id="1.10.357.10">
    <property type="entry name" value="Tetracycline Repressor, domain 2"/>
    <property type="match status" value="1"/>
</dbReference>
<dbReference type="SUPFAM" id="SSF46689">
    <property type="entry name" value="Homeodomain-like"/>
    <property type="match status" value="1"/>
</dbReference>
<evidence type="ECO:0000256" key="3">
    <source>
        <dbReference type="ARBA" id="ARBA00023163"/>
    </source>
</evidence>
<dbReference type="Gene3D" id="1.10.10.60">
    <property type="entry name" value="Homeodomain-like"/>
    <property type="match status" value="1"/>
</dbReference>
<keyword evidence="2 4" id="KW-0238">DNA-binding</keyword>
<dbReference type="Proteomes" id="UP000809431">
    <property type="component" value="Unassembled WGS sequence"/>
</dbReference>
<dbReference type="PANTHER" id="PTHR47506">
    <property type="entry name" value="TRANSCRIPTIONAL REGULATORY PROTEIN"/>
    <property type="match status" value="1"/>
</dbReference>